<proteinExistence type="predicted"/>
<organism evidence="1 2">
    <name type="scientific">Scutellospora calospora</name>
    <dbReference type="NCBI Taxonomy" id="85575"/>
    <lineage>
        <taxon>Eukaryota</taxon>
        <taxon>Fungi</taxon>
        <taxon>Fungi incertae sedis</taxon>
        <taxon>Mucoromycota</taxon>
        <taxon>Glomeromycotina</taxon>
        <taxon>Glomeromycetes</taxon>
        <taxon>Diversisporales</taxon>
        <taxon>Gigasporaceae</taxon>
        <taxon>Scutellospora</taxon>
    </lineage>
</organism>
<dbReference type="Proteomes" id="UP000789860">
    <property type="component" value="Unassembled WGS sequence"/>
</dbReference>
<keyword evidence="2" id="KW-1185">Reference proteome</keyword>
<accession>A0ACA9NSV1</accession>
<protein>
    <submittedName>
        <fullName evidence="1">8200_t:CDS:1</fullName>
    </submittedName>
</protein>
<feature type="non-terminal residue" evidence="1">
    <location>
        <position position="98"/>
    </location>
</feature>
<dbReference type="EMBL" id="CAJVPM010029546">
    <property type="protein sequence ID" value="CAG8673674.1"/>
    <property type="molecule type" value="Genomic_DNA"/>
</dbReference>
<evidence type="ECO:0000313" key="1">
    <source>
        <dbReference type="EMBL" id="CAG8673674.1"/>
    </source>
</evidence>
<comment type="caution">
    <text evidence="1">The sequence shown here is derived from an EMBL/GenBank/DDBJ whole genome shotgun (WGS) entry which is preliminary data.</text>
</comment>
<reference evidence="1" key="1">
    <citation type="submission" date="2021-06" db="EMBL/GenBank/DDBJ databases">
        <authorList>
            <person name="Kallberg Y."/>
            <person name="Tangrot J."/>
            <person name="Rosling A."/>
        </authorList>
    </citation>
    <scope>NUCLEOTIDE SEQUENCE</scope>
    <source>
        <strain evidence="1">AU212A</strain>
    </source>
</reference>
<feature type="non-terminal residue" evidence="1">
    <location>
        <position position="1"/>
    </location>
</feature>
<gene>
    <name evidence="1" type="ORF">SCALOS_LOCUS9470</name>
</gene>
<name>A0ACA9NSV1_9GLOM</name>
<evidence type="ECO:0000313" key="2">
    <source>
        <dbReference type="Proteomes" id="UP000789860"/>
    </source>
</evidence>
<sequence>AAQQKASKLYTSVNIDQEIMDFLNNRSQNQNNEQDQNNQNNEQNHEQNFIEKRKPRYFKVENNKHLIIKGKTYEFSNIYGRAIKSFWPSEFEISIDLP</sequence>